<keyword evidence="4" id="KW-1015">Disulfide bond</keyword>
<dbReference type="OrthoDB" id="6020543at2759"/>
<dbReference type="SMART" id="SM00494">
    <property type="entry name" value="ChtBD2"/>
    <property type="match status" value="3"/>
</dbReference>
<dbReference type="PANTHER" id="PTHR23301">
    <property type="entry name" value="CHITIN BINDING PERITROPHIN-A"/>
    <property type="match status" value="1"/>
</dbReference>
<sequence length="249" mass="27642">MRRSVCAWVVLAALLAAVGGEAYNDVAINADMSIGMGQCPPYDDPGRVVLLPFHNDCSKYITCLQGNPYVQQCPDNLFWSQRNYRCVNREYSECRSTDTEDFVEYSAYPGDCSRFYEKRALRCANNYLFNPQNQRCEPYQYVSCKSVPPWNSVPPTDPNYPMIPSTVPPAATPPSMIWPTPAPDNNAPLDAQSLCKNSIPNSYIPFPGDCHKFIHCGPTATVLNCPADLFWNTGVLSCTASSSGCQLLH</sequence>
<feature type="chain" id="PRO_5002807093" evidence="6">
    <location>
        <begin position="21"/>
        <end position="249"/>
    </location>
</feature>
<dbReference type="SMR" id="B4GQX2"/>
<name>B4GQX2_DROPE</name>
<dbReference type="eggNOG" id="ENOG502TB6U">
    <property type="taxonomic scope" value="Eukaryota"/>
</dbReference>
<accession>B4GQX2</accession>
<dbReference type="AlphaFoldDB" id="B4GQX2"/>
<dbReference type="InterPro" id="IPR002557">
    <property type="entry name" value="Chitin-bd_dom"/>
</dbReference>
<organism evidence="9">
    <name type="scientific">Drosophila persimilis</name>
    <name type="common">Fruit fly</name>
    <dbReference type="NCBI Taxonomy" id="7234"/>
    <lineage>
        <taxon>Eukaryota</taxon>
        <taxon>Metazoa</taxon>
        <taxon>Ecdysozoa</taxon>
        <taxon>Arthropoda</taxon>
        <taxon>Hexapoda</taxon>
        <taxon>Insecta</taxon>
        <taxon>Pterygota</taxon>
        <taxon>Neoptera</taxon>
        <taxon>Endopterygota</taxon>
        <taxon>Diptera</taxon>
        <taxon>Brachycera</taxon>
        <taxon>Muscomorpha</taxon>
        <taxon>Ephydroidea</taxon>
        <taxon>Drosophilidae</taxon>
        <taxon>Drosophila</taxon>
        <taxon>Sophophora</taxon>
    </lineage>
</organism>
<proteinExistence type="predicted"/>
<keyword evidence="5" id="KW-0325">Glycoprotein</keyword>
<keyword evidence="2 6" id="KW-0732">Signal</keyword>
<dbReference type="EMBL" id="CH479188">
    <property type="protein sequence ID" value="EDW40157.1"/>
    <property type="molecule type" value="Genomic_DNA"/>
</dbReference>
<dbReference type="HOGENOM" id="CLU_097684_0_0_1"/>
<evidence type="ECO:0000256" key="4">
    <source>
        <dbReference type="ARBA" id="ARBA00023157"/>
    </source>
</evidence>
<dbReference type="InterPro" id="IPR036508">
    <property type="entry name" value="Chitin-bd_dom_sf"/>
</dbReference>
<evidence type="ECO:0000259" key="7">
    <source>
        <dbReference type="PROSITE" id="PS50940"/>
    </source>
</evidence>
<dbReference type="Pfam" id="PF01607">
    <property type="entry name" value="CBM_14"/>
    <property type="match status" value="2"/>
</dbReference>
<keyword evidence="9" id="KW-1185">Reference proteome</keyword>
<evidence type="ECO:0000256" key="1">
    <source>
        <dbReference type="ARBA" id="ARBA00022669"/>
    </source>
</evidence>
<evidence type="ECO:0000256" key="2">
    <source>
        <dbReference type="ARBA" id="ARBA00022729"/>
    </source>
</evidence>
<dbReference type="PhylomeDB" id="B4GQX2"/>
<dbReference type="Gene3D" id="2.170.140.10">
    <property type="entry name" value="Chitin binding domain"/>
    <property type="match status" value="2"/>
</dbReference>
<evidence type="ECO:0000256" key="3">
    <source>
        <dbReference type="ARBA" id="ARBA00022737"/>
    </source>
</evidence>
<protein>
    <submittedName>
        <fullName evidence="8">GL25068</fullName>
    </submittedName>
</protein>
<dbReference type="OMA" id="KFIHCGP"/>
<dbReference type="PROSITE" id="PS50940">
    <property type="entry name" value="CHIT_BIND_II"/>
    <property type="match status" value="2"/>
</dbReference>
<feature type="domain" description="Chitin-binding type-2" evidence="7">
    <location>
        <begin position="36"/>
        <end position="96"/>
    </location>
</feature>
<evidence type="ECO:0000313" key="9">
    <source>
        <dbReference type="Proteomes" id="UP000008744"/>
    </source>
</evidence>
<dbReference type="KEGG" id="dpe:6596012"/>
<evidence type="ECO:0000313" key="8">
    <source>
        <dbReference type="EMBL" id="EDW40157.1"/>
    </source>
</evidence>
<dbReference type="InterPro" id="IPR051940">
    <property type="entry name" value="Chitin_bind-dev_reg"/>
</dbReference>
<keyword evidence="1" id="KW-0147">Chitin-binding</keyword>
<feature type="domain" description="Chitin-binding type-2" evidence="7">
    <location>
        <begin position="192"/>
        <end position="247"/>
    </location>
</feature>
<dbReference type="SUPFAM" id="SSF57625">
    <property type="entry name" value="Invertebrate chitin-binding proteins"/>
    <property type="match status" value="3"/>
</dbReference>
<reference evidence="8 9" key="1">
    <citation type="journal article" date="2007" name="Nature">
        <title>Evolution of genes and genomes on the Drosophila phylogeny.</title>
        <authorList>
            <consortium name="Drosophila 12 Genomes Consortium"/>
            <person name="Clark A.G."/>
            <person name="Eisen M.B."/>
            <person name="Smith D.R."/>
            <person name="Bergman C.M."/>
            <person name="Oliver B."/>
            <person name="Markow T.A."/>
            <person name="Kaufman T.C."/>
            <person name="Kellis M."/>
            <person name="Gelbart W."/>
            <person name="Iyer V.N."/>
            <person name="Pollard D.A."/>
            <person name="Sackton T.B."/>
            <person name="Larracuente A.M."/>
            <person name="Singh N.D."/>
            <person name="Abad J.P."/>
            <person name="Abt D.N."/>
            <person name="Adryan B."/>
            <person name="Aguade M."/>
            <person name="Akashi H."/>
            <person name="Anderson W.W."/>
            <person name="Aquadro C.F."/>
            <person name="Ardell D.H."/>
            <person name="Arguello R."/>
            <person name="Artieri C.G."/>
            <person name="Barbash D.A."/>
            <person name="Barker D."/>
            <person name="Barsanti P."/>
            <person name="Batterham P."/>
            <person name="Batzoglou S."/>
            <person name="Begun D."/>
            <person name="Bhutkar A."/>
            <person name="Blanco E."/>
            <person name="Bosak S.A."/>
            <person name="Bradley R.K."/>
            <person name="Brand A.D."/>
            <person name="Brent M.R."/>
            <person name="Brooks A.N."/>
            <person name="Brown R.H."/>
            <person name="Butlin R.K."/>
            <person name="Caggese C."/>
            <person name="Calvi B.R."/>
            <person name="Bernardo de Carvalho A."/>
            <person name="Caspi A."/>
            <person name="Castrezana S."/>
            <person name="Celniker S.E."/>
            <person name="Chang J.L."/>
            <person name="Chapple C."/>
            <person name="Chatterji S."/>
            <person name="Chinwalla A."/>
            <person name="Civetta A."/>
            <person name="Clifton S.W."/>
            <person name="Comeron J.M."/>
            <person name="Costello J.C."/>
            <person name="Coyne J.A."/>
            <person name="Daub J."/>
            <person name="David R.G."/>
            <person name="Delcher A.L."/>
            <person name="Delehaunty K."/>
            <person name="Do C.B."/>
            <person name="Ebling H."/>
            <person name="Edwards K."/>
            <person name="Eickbush T."/>
            <person name="Evans J.D."/>
            <person name="Filipski A."/>
            <person name="Findeiss S."/>
            <person name="Freyhult E."/>
            <person name="Fulton L."/>
            <person name="Fulton R."/>
            <person name="Garcia A.C."/>
            <person name="Gardiner A."/>
            <person name="Garfield D.A."/>
            <person name="Garvin B.E."/>
            <person name="Gibson G."/>
            <person name="Gilbert D."/>
            <person name="Gnerre S."/>
            <person name="Godfrey J."/>
            <person name="Good R."/>
            <person name="Gotea V."/>
            <person name="Gravely B."/>
            <person name="Greenberg A.J."/>
            <person name="Griffiths-Jones S."/>
            <person name="Gross S."/>
            <person name="Guigo R."/>
            <person name="Gustafson E.A."/>
            <person name="Haerty W."/>
            <person name="Hahn M.W."/>
            <person name="Halligan D.L."/>
            <person name="Halpern A.L."/>
            <person name="Halter G.M."/>
            <person name="Han M.V."/>
            <person name="Heger A."/>
            <person name="Hillier L."/>
            <person name="Hinrichs A.S."/>
            <person name="Holmes I."/>
            <person name="Hoskins R.A."/>
            <person name="Hubisz M.J."/>
            <person name="Hultmark D."/>
            <person name="Huntley M.A."/>
            <person name="Jaffe D.B."/>
            <person name="Jagadeeshan S."/>
            <person name="Jeck W.R."/>
            <person name="Johnson J."/>
            <person name="Jones C.D."/>
            <person name="Jordan W.C."/>
            <person name="Karpen G.H."/>
            <person name="Kataoka E."/>
            <person name="Keightley P.D."/>
            <person name="Kheradpour P."/>
            <person name="Kirkness E.F."/>
            <person name="Koerich L.B."/>
            <person name="Kristiansen K."/>
            <person name="Kudrna D."/>
            <person name="Kulathinal R.J."/>
            <person name="Kumar S."/>
            <person name="Kwok R."/>
            <person name="Lander E."/>
            <person name="Langley C.H."/>
            <person name="Lapoint R."/>
            <person name="Lazzaro B.P."/>
            <person name="Lee S.J."/>
            <person name="Levesque L."/>
            <person name="Li R."/>
            <person name="Lin C.F."/>
            <person name="Lin M.F."/>
            <person name="Lindblad-Toh K."/>
            <person name="Llopart A."/>
            <person name="Long M."/>
            <person name="Low L."/>
            <person name="Lozovsky E."/>
            <person name="Lu J."/>
            <person name="Luo M."/>
            <person name="Machado C.A."/>
            <person name="Makalowski W."/>
            <person name="Marzo M."/>
            <person name="Matsuda M."/>
            <person name="Matzkin L."/>
            <person name="McAllister B."/>
            <person name="McBride C.S."/>
            <person name="McKernan B."/>
            <person name="McKernan K."/>
            <person name="Mendez-Lago M."/>
            <person name="Minx P."/>
            <person name="Mollenhauer M.U."/>
            <person name="Montooth K."/>
            <person name="Mount S.M."/>
            <person name="Mu X."/>
            <person name="Myers E."/>
            <person name="Negre B."/>
            <person name="Newfeld S."/>
            <person name="Nielsen R."/>
            <person name="Noor M.A."/>
            <person name="O'Grady P."/>
            <person name="Pachter L."/>
            <person name="Papaceit M."/>
            <person name="Parisi M.J."/>
            <person name="Parisi M."/>
            <person name="Parts L."/>
            <person name="Pedersen J.S."/>
            <person name="Pesole G."/>
            <person name="Phillippy A.M."/>
            <person name="Ponting C.P."/>
            <person name="Pop M."/>
            <person name="Porcelli D."/>
            <person name="Powell J.R."/>
            <person name="Prohaska S."/>
            <person name="Pruitt K."/>
            <person name="Puig M."/>
            <person name="Quesneville H."/>
            <person name="Ram K.R."/>
            <person name="Rand D."/>
            <person name="Rasmussen M.D."/>
            <person name="Reed L.K."/>
            <person name="Reenan R."/>
            <person name="Reily A."/>
            <person name="Remington K.A."/>
            <person name="Rieger T.T."/>
            <person name="Ritchie M.G."/>
            <person name="Robin C."/>
            <person name="Rogers Y.H."/>
            <person name="Rohde C."/>
            <person name="Rozas J."/>
            <person name="Rubenfield M.J."/>
            <person name="Ruiz A."/>
            <person name="Russo S."/>
            <person name="Salzberg S.L."/>
            <person name="Sanchez-Gracia A."/>
            <person name="Saranga D.J."/>
            <person name="Sato H."/>
            <person name="Schaeffer S.W."/>
            <person name="Schatz M.C."/>
            <person name="Schlenke T."/>
            <person name="Schwartz R."/>
            <person name="Segarra C."/>
            <person name="Singh R.S."/>
            <person name="Sirot L."/>
            <person name="Sirota M."/>
            <person name="Sisneros N.B."/>
            <person name="Smith C.D."/>
            <person name="Smith T.F."/>
            <person name="Spieth J."/>
            <person name="Stage D.E."/>
            <person name="Stark A."/>
            <person name="Stephan W."/>
            <person name="Strausberg R.L."/>
            <person name="Strempel S."/>
            <person name="Sturgill D."/>
            <person name="Sutton G."/>
            <person name="Sutton G.G."/>
            <person name="Tao W."/>
            <person name="Teichmann S."/>
            <person name="Tobari Y.N."/>
            <person name="Tomimura Y."/>
            <person name="Tsolas J.M."/>
            <person name="Valente V.L."/>
            <person name="Venter E."/>
            <person name="Venter J.C."/>
            <person name="Vicario S."/>
            <person name="Vieira F.G."/>
            <person name="Vilella A.J."/>
            <person name="Villasante A."/>
            <person name="Walenz B."/>
            <person name="Wang J."/>
            <person name="Wasserman M."/>
            <person name="Watts T."/>
            <person name="Wilson D."/>
            <person name="Wilson R.K."/>
            <person name="Wing R.A."/>
            <person name="Wolfner M.F."/>
            <person name="Wong A."/>
            <person name="Wong G.K."/>
            <person name="Wu C.I."/>
            <person name="Wu G."/>
            <person name="Yamamoto D."/>
            <person name="Yang H.P."/>
            <person name="Yang S.P."/>
            <person name="Yorke J.A."/>
            <person name="Yoshida K."/>
            <person name="Zdobnov E."/>
            <person name="Zhang P."/>
            <person name="Zhang Y."/>
            <person name="Zimin A.V."/>
            <person name="Baldwin J."/>
            <person name="Abdouelleil A."/>
            <person name="Abdulkadir J."/>
            <person name="Abebe A."/>
            <person name="Abera B."/>
            <person name="Abreu J."/>
            <person name="Acer S.C."/>
            <person name="Aftuck L."/>
            <person name="Alexander A."/>
            <person name="An P."/>
            <person name="Anderson E."/>
            <person name="Anderson S."/>
            <person name="Arachi H."/>
            <person name="Azer M."/>
            <person name="Bachantsang P."/>
            <person name="Barry A."/>
            <person name="Bayul T."/>
            <person name="Berlin A."/>
            <person name="Bessette D."/>
            <person name="Bloom T."/>
            <person name="Blye J."/>
            <person name="Boguslavskiy L."/>
            <person name="Bonnet C."/>
            <person name="Boukhgalter B."/>
            <person name="Bourzgui I."/>
            <person name="Brown A."/>
            <person name="Cahill P."/>
            <person name="Channer S."/>
            <person name="Cheshatsang Y."/>
            <person name="Chuda L."/>
            <person name="Citroen M."/>
            <person name="Collymore A."/>
            <person name="Cooke P."/>
            <person name="Costello M."/>
            <person name="D'Aco K."/>
            <person name="Daza R."/>
            <person name="De Haan G."/>
            <person name="DeGray S."/>
            <person name="DeMaso C."/>
            <person name="Dhargay N."/>
            <person name="Dooley K."/>
            <person name="Dooley E."/>
            <person name="Doricent M."/>
            <person name="Dorje P."/>
            <person name="Dorjee K."/>
            <person name="Dupes A."/>
            <person name="Elong R."/>
            <person name="Falk J."/>
            <person name="Farina A."/>
            <person name="Faro S."/>
            <person name="Ferguson D."/>
            <person name="Fisher S."/>
            <person name="Foley C.D."/>
            <person name="Franke A."/>
            <person name="Friedrich D."/>
            <person name="Gadbois L."/>
            <person name="Gearin G."/>
            <person name="Gearin C.R."/>
            <person name="Giannoukos G."/>
            <person name="Goode T."/>
            <person name="Graham J."/>
            <person name="Grandbois E."/>
            <person name="Grewal S."/>
            <person name="Gyaltsen K."/>
            <person name="Hafez N."/>
            <person name="Hagos B."/>
            <person name="Hall J."/>
            <person name="Henson C."/>
            <person name="Hollinger A."/>
            <person name="Honan T."/>
            <person name="Huard M.D."/>
            <person name="Hughes L."/>
            <person name="Hurhula B."/>
            <person name="Husby M.E."/>
            <person name="Kamat A."/>
            <person name="Kanga B."/>
            <person name="Kashin S."/>
            <person name="Khazanovich D."/>
            <person name="Kisner P."/>
            <person name="Lance K."/>
            <person name="Lara M."/>
            <person name="Lee W."/>
            <person name="Lennon N."/>
            <person name="Letendre F."/>
            <person name="LeVine R."/>
            <person name="Lipovsky A."/>
            <person name="Liu X."/>
            <person name="Liu J."/>
            <person name="Liu S."/>
            <person name="Lokyitsang T."/>
            <person name="Lokyitsang Y."/>
            <person name="Lubonja R."/>
            <person name="Lui A."/>
            <person name="MacDonald P."/>
            <person name="Magnisalis V."/>
            <person name="Maru K."/>
            <person name="Matthews C."/>
            <person name="McCusker W."/>
            <person name="McDonough S."/>
            <person name="Mehta T."/>
            <person name="Meldrim J."/>
            <person name="Meneus L."/>
            <person name="Mihai O."/>
            <person name="Mihalev A."/>
            <person name="Mihova T."/>
            <person name="Mittelman R."/>
            <person name="Mlenga V."/>
            <person name="Montmayeur A."/>
            <person name="Mulrain L."/>
            <person name="Navidi A."/>
            <person name="Naylor J."/>
            <person name="Negash T."/>
            <person name="Nguyen T."/>
            <person name="Nguyen N."/>
            <person name="Nicol R."/>
            <person name="Norbu C."/>
            <person name="Norbu N."/>
            <person name="Novod N."/>
            <person name="O'Neill B."/>
            <person name="Osman S."/>
            <person name="Markiewicz E."/>
            <person name="Oyono O.L."/>
            <person name="Patti C."/>
            <person name="Phunkhang P."/>
            <person name="Pierre F."/>
            <person name="Priest M."/>
            <person name="Raghuraman S."/>
            <person name="Rege F."/>
            <person name="Reyes R."/>
            <person name="Rise C."/>
            <person name="Rogov P."/>
            <person name="Ross K."/>
            <person name="Ryan E."/>
            <person name="Settipalli S."/>
            <person name="Shea T."/>
            <person name="Sherpa N."/>
            <person name="Shi L."/>
            <person name="Shih D."/>
            <person name="Sparrow T."/>
            <person name="Spaulding J."/>
            <person name="Stalker J."/>
            <person name="Stange-Thomann N."/>
            <person name="Stavropoulos S."/>
            <person name="Stone C."/>
            <person name="Strader C."/>
            <person name="Tesfaye S."/>
            <person name="Thomson T."/>
            <person name="Thoulutsang Y."/>
            <person name="Thoulutsang D."/>
            <person name="Topham K."/>
            <person name="Topping I."/>
            <person name="Tsamla T."/>
            <person name="Vassiliev H."/>
            <person name="Vo A."/>
            <person name="Wangchuk T."/>
            <person name="Wangdi T."/>
            <person name="Weiand M."/>
            <person name="Wilkinson J."/>
            <person name="Wilson A."/>
            <person name="Yadav S."/>
            <person name="Young G."/>
            <person name="Yu Q."/>
            <person name="Zembek L."/>
            <person name="Zhong D."/>
            <person name="Zimmer A."/>
            <person name="Zwirko Z."/>
            <person name="Jaffe D.B."/>
            <person name="Alvarez P."/>
            <person name="Brockman W."/>
            <person name="Butler J."/>
            <person name="Chin C."/>
            <person name="Gnerre S."/>
            <person name="Grabherr M."/>
            <person name="Kleber M."/>
            <person name="Mauceli E."/>
            <person name="MacCallum I."/>
        </authorList>
    </citation>
    <scope>NUCLEOTIDE SEQUENCE [LARGE SCALE GENOMIC DNA]</scope>
    <source>
        <strain evidence="9">MSH-3 / Tucson 14011-0111.49</strain>
    </source>
</reference>
<dbReference type="Proteomes" id="UP000008744">
    <property type="component" value="Unassembled WGS sequence"/>
</dbReference>
<evidence type="ECO:0000256" key="5">
    <source>
        <dbReference type="ARBA" id="ARBA00023180"/>
    </source>
</evidence>
<feature type="signal peptide" evidence="6">
    <location>
        <begin position="1"/>
        <end position="20"/>
    </location>
</feature>
<keyword evidence="3" id="KW-0677">Repeat</keyword>
<dbReference type="GO" id="GO:0005576">
    <property type="term" value="C:extracellular region"/>
    <property type="evidence" value="ECO:0007669"/>
    <property type="project" value="InterPro"/>
</dbReference>
<gene>
    <name evidence="8" type="primary">Dper\GL25068</name>
    <name evidence="8" type="ORF">Dper_GL25068</name>
</gene>
<dbReference type="PANTHER" id="PTHR23301:SF0">
    <property type="entry name" value="CHITIN-BINDING TYPE-2 DOMAIN-CONTAINING PROTEIN-RELATED"/>
    <property type="match status" value="1"/>
</dbReference>
<dbReference type="GO" id="GO:0008061">
    <property type="term" value="F:chitin binding"/>
    <property type="evidence" value="ECO:0007669"/>
    <property type="project" value="UniProtKB-KW"/>
</dbReference>
<evidence type="ECO:0000256" key="6">
    <source>
        <dbReference type="SAM" id="SignalP"/>
    </source>
</evidence>